<protein>
    <submittedName>
        <fullName evidence="1">Uncharacterized protein</fullName>
    </submittedName>
</protein>
<comment type="caution">
    <text evidence="1">The sequence shown here is derived from an EMBL/GenBank/DDBJ whole genome shotgun (WGS) entry which is preliminary data.</text>
</comment>
<dbReference type="EMBL" id="CM041532">
    <property type="protein sequence ID" value="KAI3376045.1"/>
    <property type="molecule type" value="Genomic_DNA"/>
</dbReference>
<organism evidence="1 2">
    <name type="scientific">Scortum barcoo</name>
    <name type="common">barcoo grunter</name>
    <dbReference type="NCBI Taxonomy" id="214431"/>
    <lineage>
        <taxon>Eukaryota</taxon>
        <taxon>Metazoa</taxon>
        <taxon>Chordata</taxon>
        <taxon>Craniata</taxon>
        <taxon>Vertebrata</taxon>
        <taxon>Euteleostomi</taxon>
        <taxon>Actinopterygii</taxon>
        <taxon>Neopterygii</taxon>
        <taxon>Teleostei</taxon>
        <taxon>Neoteleostei</taxon>
        <taxon>Acanthomorphata</taxon>
        <taxon>Eupercaria</taxon>
        <taxon>Centrarchiformes</taxon>
        <taxon>Terapontoidei</taxon>
        <taxon>Terapontidae</taxon>
        <taxon>Scortum</taxon>
    </lineage>
</organism>
<name>A0ACB8X842_9TELE</name>
<sequence>MTWAKAEKNCQSMGGNLASIHNIILEYHEIQRLVMSSSYEYKEAWIGGSDAQEENTWFWSDGKPFHYSKLVFLVSPITIAEGSIVYRSIME</sequence>
<reference evidence="1" key="1">
    <citation type="submission" date="2022-04" db="EMBL/GenBank/DDBJ databases">
        <title>Jade perch genome.</title>
        <authorList>
            <person name="Chao B."/>
        </authorList>
    </citation>
    <scope>NUCLEOTIDE SEQUENCE</scope>
    <source>
        <strain evidence="1">CB-2022</strain>
    </source>
</reference>
<evidence type="ECO:0000313" key="2">
    <source>
        <dbReference type="Proteomes" id="UP000831701"/>
    </source>
</evidence>
<keyword evidence="2" id="KW-1185">Reference proteome</keyword>
<accession>A0ACB8X842</accession>
<gene>
    <name evidence="1" type="ORF">L3Q82_016574</name>
</gene>
<proteinExistence type="predicted"/>
<feature type="non-terminal residue" evidence="1">
    <location>
        <position position="91"/>
    </location>
</feature>
<evidence type="ECO:0000313" key="1">
    <source>
        <dbReference type="EMBL" id="KAI3376045.1"/>
    </source>
</evidence>
<dbReference type="Proteomes" id="UP000831701">
    <property type="component" value="Chromosome 2"/>
</dbReference>